<dbReference type="PANTHER" id="PTHR38683:SF1">
    <property type="entry name" value="CHORISMATE PYRUVATE-LYASE"/>
    <property type="match status" value="1"/>
</dbReference>
<feature type="binding site" evidence="4">
    <location>
        <position position="149"/>
    </location>
    <ligand>
        <name>substrate</name>
    </ligand>
</feature>
<keyword evidence="4" id="KW-0670">Pyruvate</keyword>
<dbReference type="Proteomes" id="UP000281084">
    <property type="component" value="Unassembled WGS sequence"/>
</dbReference>
<keyword evidence="2 4" id="KW-0831">Ubiquinone biosynthesis</keyword>
<dbReference type="SUPFAM" id="SSF64288">
    <property type="entry name" value="Chorismate lyase-like"/>
    <property type="match status" value="1"/>
</dbReference>
<proteinExistence type="inferred from homology"/>
<dbReference type="AlphaFoldDB" id="A0A3A8GS39"/>
<dbReference type="EMBL" id="RAXZ01000001">
    <property type="protein sequence ID" value="RKG55833.1"/>
    <property type="molecule type" value="Genomic_DNA"/>
</dbReference>
<keyword evidence="3 4" id="KW-0456">Lyase</keyword>
<dbReference type="RefSeq" id="WP_120366524.1">
    <property type="nucleotide sequence ID" value="NZ_RAXZ01000001.1"/>
</dbReference>
<comment type="similarity">
    <text evidence="4">Belongs to the UbiC family.</text>
</comment>
<dbReference type="GO" id="GO:0042866">
    <property type="term" value="P:pyruvate biosynthetic process"/>
    <property type="evidence" value="ECO:0007669"/>
    <property type="project" value="UniProtKB-UniRule"/>
</dbReference>
<name>A0A3A8GS39_9GAMM</name>
<dbReference type="Gene3D" id="3.40.1410.10">
    <property type="entry name" value="Chorismate lyase-like"/>
    <property type="match status" value="1"/>
</dbReference>
<evidence type="ECO:0000256" key="3">
    <source>
        <dbReference type="ARBA" id="ARBA00023239"/>
    </source>
</evidence>
<dbReference type="EC" id="4.1.3.40" evidence="4"/>
<keyword evidence="1 4" id="KW-0963">Cytoplasm</keyword>
<feature type="binding site" evidence="4">
    <location>
        <position position="109"/>
    </location>
    <ligand>
        <name>substrate</name>
    </ligand>
</feature>
<dbReference type="HAMAP" id="MF_01632">
    <property type="entry name" value="UbiC"/>
    <property type="match status" value="1"/>
</dbReference>
<dbReference type="GO" id="GO:0006744">
    <property type="term" value="P:ubiquinone biosynthetic process"/>
    <property type="evidence" value="ECO:0007669"/>
    <property type="project" value="UniProtKB-UniRule"/>
</dbReference>
<evidence type="ECO:0000313" key="6">
    <source>
        <dbReference type="Proteomes" id="UP000281084"/>
    </source>
</evidence>
<reference evidence="5 6" key="1">
    <citation type="submission" date="2018-09" db="EMBL/GenBank/DDBJ databases">
        <title>The draft genome of Acinetobacter spp. strains.</title>
        <authorList>
            <person name="Qin J."/>
            <person name="Feng Y."/>
            <person name="Zong Z."/>
        </authorList>
    </citation>
    <scope>NUCLEOTIDE SEQUENCE [LARGE SCALE GENOMIC DNA]</scope>
    <source>
        <strain evidence="5 6">WCHAc060002</strain>
    </source>
</reference>
<comment type="subcellular location">
    <subcellularLocation>
        <location evidence="4">Cytoplasm</location>
    </subcellularLocation>
</comment>
<dbReference type="UniPathway" id="UPA00232"/>
<organism evidence="5 6">
    <name type="scientific">Acinetobacter cumulans</name>
    <dbReference type="NCBI Taxonomy" id="2136182"/>
    <lineage>
        <taxon>Bacteria</taxon>
        <taxon>Pseudomonadati</taxon>
        <taxon>Pseudomonadota</taxon>
        <taxon>Gammaproteobacteria</taxon>
        <taxon>Moraxellales</taxon>
        <taxon>Moraxellaceae</taxon>
        <taxon>Acinetobacter</taxon>
    </lineage>
</organism>
<accession>A0A3A8GS39</accession>
<comment type="pathway">
    <text evidence="4">Cofactor biosynthesis; ubiquinone biosynthesis.</text>
</comment>
<dbReference type="InterPro" id="IPR007440">
    <property type="entry name" value="Chorismate--pyruvate_lyase"/>
</dbReference>
<dbReference type="GO" id="GO:0005829">
    <property type="term" value="C:cytosol"/>
    <property type="evidence" value="ECO:0007669"/>
    <property type="project" value="TreeGrafter"/>
</dbReference>
<gene>
    <name evidence="4" type="primary">ubiC</name>
    <name evidence="5" type="ORF">D7V64_00810</name>
</gene>
<comment type="caution">
    <text evidence="5">The sequence shown here is derived from an EMBL/GenBank/DDBJ whole genome shotgun (WGS) entry which is preliminary data.</text>
</comment>
<evidence type="ECO:0000313" key="5">
    <source>
        <dbReference type="EMBL" id="RKG55833.1"/>
    </source>
</evidence>
<evidence type="ECO:0000256" key="1">
    <source>
        <dbReference type="ARBA" id="ARBA00022490"/>
    </source>
</evidence>
<evidence type="ECO:0000256" key="2">
    <source>
        <dbReference type="ARBA" id="ARBA00022688"/>
    </source>
</evidence>
<dbReference type="PANTHER" id="PTHR38683">
    <property type="entry name" value="CHORISMATE PYRUVATE-LYASE"/>
    <property type="match status" value="1"/>
</dbReference>
<comment type="catalytic activity">
    <reaction evidence="4">
        <text>chorismate = 4-hydroxybenzoate + pyruvate</text>
        <dbReference type="Rhea" id="RHEA:16505"/>
        <dbReference type="ChEBI" id="CHEBI:15361"/>
        <dbReference type="ChEBI" id="CHEBI:17879"/>
        <dbReference type="ChEBI" id="CHEBI:29748"/>
        <dbReference type="EC" id="4.1.3.40"/>
    </reaction>
</comment>
<evidence type="ECO:0000256" key="4">
    <source>
        <dbReference type="HAMAP-Rule" id="MF_01632"/>
    </source>
</evidence>
<dbReference type="InterPro" id="IPR028978">
    <property type="entry name" value="Chorismate_lyase_/UTRA_dom_sf"/>
</dbReference>
<sequence>MRQQQSQLRDCKIPTELRTWLYASGSLTQQLTDLAQGIFKVKPNAEHFQRLSLKDAQWLKMPAHHTAWVRESYLYGCEAQPWVKAKSIFPILSLQGRARIFQHIGNKPIGYFLFQRTTPVCERRVLWLEGGWTRQSCYTWHGCKFIVQETFLPAFEQYLQQHSLRTSS</sequence>
<comment type="caution">
    <text evidence="4">Lacks conserved residue(s) required for the propagation of feature annotation.</text>
</comment>
<dbReference type="GO" id="GO:0008813">
    <property type="term" value="F:chorismate lyase activity"/>
    <property type="evidence" value="ECO:0007669"/>
    <property type="project" value="UniProtKB-UniRule"/>
</dbReference>
<protein>
    <recommendedName>
        <fullName evidence="4">Probable chorismate pyruvate-lyase</fullName>
        <shortName evidence="4">CL</shortName>
        <shortName evidence="4">CPL</shortName>
        <ecNumber evidence="4">4.1.3.40</ecNumber>
    </recommendedName>
</protein>
<dbReference type="Pfam" id="PF04345">
    <property type="entry name" value="Chor_lyase"/>
    <property type="match status" value="1"/>
</dbReference>
<comment type="function">
    <text evidence="4">Removes the pyruvyl group from chorismate, with concomitant aromatization of the ring, to provide 4-hydroxybenzoate (4HB) for the ubiquinone pathway.</text>
</comment>
<feature type="binding site" evidence="4">
    <location>
        <position position="70"/>
    </location>
    <ligand>
        <name>substrate</name>
    </ligand>
</feature>